<reference evidence="1" key="1">
    <citation type="submission" date="2014-09" db="EMBL/GenBank/DDBJ databases">
        <authorList>
            <person name="Magalhaes I.L.F."/>
            <person name="Oliveira U."/>
            <person name="Santos F.R."/>
            <person name="Vidigal T.H.D.A."/>
            <person name="Brescovit A.D."/>
            <person name="Santos A.J."/>
        </authorList>
    </citation>
    <scope>NUCLEOTIDE SEQUENCE</scope>
    <source>
        <tissue evidence="1">Shoot tissue taken approximately 20 cm above the soil surface</tissue>
    </source>
</reference>
<accession>A0A0A8Z4Q7</accession>
<reference evidence="1" key="2">
    <citation type="journal article" date="2015" name="Data Brief">
        <title>Shoot transcriptome of the giant reed, Arundo donax.</title>
        <authorList>
            <person name="Barrero R.A."/>
            <person name="Guerrero F.D."/>
            <person name="Moolhuijzen P."/>
            <person name="Goolsby J.A."/>
            <person name="Tidwell J."/>
            <person name="Bellgard S.E."/>
            <person name="Bellgard M.I."/>
        </authorList>
    </citation>
    <scope>NUCLEOTIDE SEQUENCE</scope>
    <source>
        <tissue evidence="1">Shoot tissue taken approximately 20 cm above the soil surface</tissue>
    </source>
</reference>
<evidence type="ECO:0000313" key="1">
    <source>
        <dbReference type="EMBL" id="JAD32648.1"/>
    </source>
</evidence>
<dbReference type="AlphaFoldDB" id="A0A0A8Z4Q7"/>
<name>A0A0A8Z4Q7_ARUDO</name>
<dbReference type="EMBL" id="GBRH01265247">
    <property type="protein sequence ID" value="JAD32648.1"/>
    <property type="molecule type" value="Transcribed_RNA"/>
</dbReference>
<sequence length="58" mass="6923">MRMYLKCFFGLHKTRAMLVIWKLQLHKSLVVPITYHNIKKVSTILNEGSRSRLHRSIE</sequence>
<organism evidence="1">
    <name type="scientific">Arundo donax</name>
    <name type="common">Giant reed</name>
    <name type="synonym">Donax arundinaceus</name>
    <dbReference type="NCBI Taxonomy" id="35708"/>
    <lineage>
        <taxon>Eukaryota</taxon>
        <taxon>Viridiplantae</taxon>
        <taxon>Streptophyta</taxon>
        <taxon>Embryophyta</taxon>
        <taxon>Tracheophyta</taxon>
        <taxon>Spermatophyta</taxon>
        <taxon>Magnoliopsida</taxon>
        <taxon>Liliopsida</taxon>
        <taxon>Poales</taxon>
        <taxon>Poaceae</taxon>
        <taxon>PACMAD clade</taxon>
        <taxon>Arundinoideae</taxon>
        <taxon>Arundineae</taxon>
        <taxon>Arundo</taxon>
    </lineage>
</organism>
<protein>
    <submittedName>
        <fullName evidence="1">Uncharacterized protein</fullName>
    </submittedName>
</protein>
<proteinExistence type="predicted"/>